<accession>A0ABP7E919</accession>
<proteinExistence type="predicted"/>
<protein>
    <submittedName>
        <fullName evidence="2">YhdP family protein</fullName>
    </submittedName>
</protein>
<sequence>MSVLFRRGLSWAWLGLAATAVLLAVLVTLLRFGSPWLAGWQQQWLDRLSSEQQLTLEVGRLGLSWQDYGPVLVVNEVSLHPQDAPAITLRRALVSVQLWQSLRQWRPVLNELTLDGLRLPLNLSGEQNAVRPPDLSWLPQLALEGVERFSLNDALLVVTTPQQDLFELHLPALHWQNAPGLHQGRGRLGFGPDAEQQVRLSSRFTGPVDRLDGSIYLHADDVDASAVLSRIRPADSSVSADLDFELWLEWQQGRLSAGVLELGENRLRWGDDHQVLVDGGRLQWQPTDAGWQLASSDVDISVDGDTWPSWSLQLDRQQDRLHGYLDRLTFTDLALLAQWGESFWPTSARQLAGIAPRGHLANLYFSSAAAGDDWRWQGELEDVSTRAFEWTPQTRGLNGDFLLAADHGQLSLNQQAAADWVYDGVFREPWPMQRLSTGLRWQKQPDGWLLWSDELEVNTADLALQGWFSLQLPSRGAPLLSTSARVNVLRAERAFSYFPEPLMGSRLVNYLQGAIRGGQAEGAEVLWYGRLTGFPYHDDSGIFQARVPLRQAEFRFDPHWQPLTDLSLDLLFENDGLYMRGPEGRLGAVNARAIDARIVPLNKAAKLELSADIAGAGEAVTAYLQNSSLAASVGTTLEQVQVTGPLTGRLALAIPLHGGPVAVAGQVDFARNRVRVKPLDLPLDQVSGRLLFDERQTRFEGMEANWNGQPLQLDYRGQQTAAGYEVGIDMRGRLQAAALARAYPPLQALDGAADWRGKLKLTLAEGGKLDYRFQADSALQGLSSRLPPPLNKAGNQAWPSQLELTGDGQQARIELTLGEQIRGLAGVGFGPNGARVQRLWLSAGAGVQPTLPRAPLDIAVRVADLPLDDWLVLLRDAQPASSGPDASLPPGASPRITWPTPYRVSVQASRARLWQYPLNQLRLSIGPAERQRQQLNVTAEQADGTLSWGDNQPVQAQFRRLWLTPNASAPSAVSTVKSAAVPDGVTPDRLPAVQFRCDDCRWQQLALGKVAFELRPQPEQNGMQLTELSLDGPLLQARAHGQWLQHQSGNLSRLEWQSSTSSLQRLWQALGKASPFSETPARLEGQLRWLDVPWRPDLASLNGQLKADTDAGVLREVNDRGAGLLSVLSMESVLRRLRLDFRDVFEQGFYFDRISASGALHNGVLQNDDLALDGAAGNLRGGGRVDLAAERLDYRLEFTPNLTGNLPVLAAFAVTPVTGLYVLALSKVLGPVVDVFTRIRYRVEGPLERPKVTELERERKRVAVPGNE</sequence>
<dbReference type="InterPro" id="IPR025263">
    <property type="entry name" value="YhdP_central"/>
</dbReference>
<dbReference type="NCBIfam" id="TIGR02099">
    <property type="entry name" value="YhdP family protein"/>
    <property type="match status" value="1"/>
</dbReference>
<evidence type="ECO:0000313" key="3">
    <source>
        <dbReference type="Proteomes" id="UP001501479"/>
    </source>
</evidence>
<keyword evidence="3" id="KW-1185">Reference proteome</keyword>
<dbReference type="PANTHER" id="PTHR38690:SF1">
    <property type="entry name" value="PROTEASE"/>
    <property type="match status" value="1"/>
</dbReference>
<dbReference type="PANTHER" id="PTHR38690">
    <property type="entry name" value="PROTEASE-RELATED"/>
    <property type="match status" value="1"/>
</dbReference>
<dbReference type="Pfam" id="PF13116">
    <property type="entry name" value="YhdP"/>
    <property type="match status" value="1"/>
</dbReference>
<comment type="caution">
    <text evidence="2">The sequence shown here is derived from an EMBL/GenBank/DDBJ whole genome shotgun (WGS) entry which is preliminary data.</text>
</comment>
<dbReference type="Proteomes" id="UP001501479">
    <property type="component" value="Unassembled WGS sequence"/>
</dbReference>
<reference evidence="3" key="1">
    <citation type="journal article" date="2019" name="Int. J. Syst. Evol. Microbiol.">
        <title>The Global Catalogue of Microorganisms (GCM) 10K type strain sequencing project: providing services to taxonomists for standard genome sequencing and annotation.</title>
        <authorList>
            <consortium name="The Broad Institute Genomics Platform"/>
            <consortium name="The Broad Institute Genome Sequencing Center for Infectious Disease"/>
            <person name="Wu L."/>
            <person name="Ma J."/>
        </authorList>
    </citation>
    <scope>NUCLEOTIDE SEQUENCE [LARGE SCALE GENOMIC DNA]</scope>
    <source>
        <strain evidence="3">JCM 17329</strain>
    </source>
</reference>
<feature type="domain" description="YhdP central" evidence="1">
    <location>
        <begin position="5"/>
        <end position="1252"/>
    </location>
</feature>
<organism evidence="2 3">
    <name type="scientific">Oceanisphaera sediminis</name>
    <dbReference type="NCBI Taxonomy" id="981381"/>
    <lineage>
        <taxon>Bacteria</taxon>
        <taxon>Pseudomonadati</taxon>
        <taxon>Pseudomonadota</taxon>
        <taxon>Gammaproteobacteria</taxon>
        <taxon>Aeromonadales</taxon>
        <taxon>Aeromonadaceae</taxon>
        <taxon>Oceanisphaera</taxon>
    </lineage>
</organism>
<dbReference type="InterPro" id="IPR011836">
    <property type="entry name" value="YhdP"/>
</dbReference>
<dbReference type="EMBL" id="BAABDS010000038">
    <property type="protein sequence ID" value="GAA3715900.1"/>
    <property type="molecule type" value="Genomic_DNA"/>
</dbReference>
<evidence type="ECO:0000259" key="1">
    <source>
        <dbReference type="Pfam" id="PF13116"/>
    </source>
</evidence>
<name>A0ABP7E919_9GAMM</name>
<evidence type="ECO:0000313" key="2">
    <source>
        <dbReference type="EMBL" id="GAA3715900.1"/>
    </source>
</evidence>
<gene>
    <name evidence="2" type="ORF">GCM10022421_24480</name>
</gene>